<dbReference type="InterPro" id="IPR036739">
    <property type="entry name" value="SLC41_membr_dom_sf"/>
</dbReference>
<evidence type="ECO:0000313" key="10">
    <source>
        <dbReference type="Proteomes" id="UP000278422"/>
    </source>
</evidence>
<evidence type="ECO:0000256" key="7">
    <source>
        <dbReference type="ARBA" id="ARBA00023136"/>
    </source>
</evidence>
<feature type="transmembrane region" description="Helical" evidence="8">
    <location>
        <begin position="293"/>
        <end position="312"/>
    </location>
</feature>
<evidence type="ECO:0000256" key="4">
    <source>
        <dbReference type="ARBA" id="ARBA00022692"/>
    </source>
</evidence>
<comment type="caution">
    <text evidence="9">The sequence shown here is derived from an EMBL/GenBank/DDBJ whole genome shotgun (WGS) entry which is preliminary data.</text>
</comment>
<proteinExistence type="inferred from homology"/>
<keyword evidence="10" id="KW-1185">Reference proteome</keyword>
<evidence type="ECO:0000256" key="8">
    <source>
        <dbReference type="RuleBase" id="RU362011"/>
    </source>
</evidence>
<protein>
    <recommendedName>
        <fullName evidence="8">Magnesium transporter MgtE</fullName>
    </recommendedName>
</protein>
<dbReference type="Pfam" id="PF01769">
    <property type="entry name" value="MgtE"/>
    <property type="match status" value="1"/>
</dbReference>
<dbReference type="NCBIfam" id="TIGR00400">
    <property type="entry name" value="mgtE"/>
    <property type="match status" value="1"/>
</dbReference>
<dbReference type="Gene3D" id="1.25.60.10">
    <property type="entry name" value="MgtE N-terminal domain-like"/>
    <property type="match status" value="1"/>
</dbReference>
<dbReference type="GO" id="GO:0015095">
    <property type="term" value="F:magnesium ion transmembrane transporter activity"/>
    <property type="evidence" value="ECO:0007669"/>
    <property type="project" value="UniProtKB-UniRule"/>
</dbReference>
<dbReference type="SMART" id="SM00924">
    <property type="entry name" value="MgtE_N"/>
    <property type="match status" value="1"/>
</dbReference>
<comment type="subcellular location">
    <subcellularLocation>
        <location evidence="8">Cell membrane</location>
        <topology evidence="8">Multi-pass membrane protein</topology>
    </subcellularLocation>
    <subcellularLocation>
        <location evidence="1">Membrane</location>
        <topology evidence="1">Multi-pass membrane protein</topology>
    </subcellularLocation>
</comment>
<evidence type="ECO:0000313" key="9">
    <source>
        <dbReference type="EMBL" id="RRQ04254.1"/>
    </source>
</evidence>
<organism evidence="9 10">
    <name type="scientific">Corynebacterium bovis</name>
    <dbReference type="NCBI Taxonomy" id="36808"/>
    <lineage>
        <taxon>Bacteria</taxon>
        <taxon>Bacillati</taxon>
        <taxon>Actinomycetota</taxon>
        <taxon>Actinomycetes</taxon>
        <taxon>Mycobacteriales</taxon>
        <taxon>Corynebacteriaceae</taxon>
        <taxon>Corynebacterium</taxon>
    </lineage>
</organism>
<evidence type="ECO:0000256" key="2">
    <source>
        <dbReference type="ARBA" id="ARBA00009749"/>
    </source>
</evidence>
<dbReference type="CDD" id="cd04606">
    <property type="entry name" value="CBS_pair_Mg_transporter"/>
    <property type="match status" value="1"/>
</dbReference>
<feature type="transmembrane region" description="Helical" evidence="8">
    <location>
        <begin position="368"/>
        <end position="388"/>
    </location>
</feature>
<dbReference type="EMBL" id="PQNQ01000010">
    <property type="protein sequence ID" value="RRQ04254.1"/>
    <property type="molecule type" value="Genomic_DNA"/>
</dbReference>
<keyword evidence="7 8" id="KW-0472">Membrane</keyword>
<evidence type="ECO:0000256" key="5">
    <source>
        <dbReference type="ARBA" id="ARBA00022842"/>
    </source>
</evidence>
<dbReference type="GO" id="GO:0046872">
    <property type="term" value="F:metal ion binding"/>
    <property type="evidence" value="ECO:0007669"/>
    <property type="project" value="UniProtKB-KW"/>
</dbReference>
<keyword evidence="3 8" id="KW-0813">Transport</keyword>
<evidence type="ECO:0000256" key="1">
    <source>
        <dbReference type="ARBA" id="ARBA00004141"/>
    </source>
</evidence>
<keyword evidence="5 8" id="KW-0460">Magnesium</keyword>
<keyword evidence="8" id="KW-1003">Cell membrane</keyword>
<dbReference type="OrthoDB" id="9790355at2"/>
<accession>A0A3R8QMY9</accession>
<dbReference type="Gene3D" id="3.10.580.10">
    <property type="entry name" value="CBS-domain"/>
    <property type="match status" value="1"/>
</dbReference>
<keyword evidence="4 8" id="KW-0812">Transmembrane</keyword>
<dbReference type="PANTHER" id="PTHR43773">
    <property type="entry name" value="MAGNESIUM TRANSPORTER MGTE"/>
    <property type="match status" value="1"/>
</dbReference>
<dbReference type="InterPro" id="IPR000644">
    <property type="entry name" value="CBS_dom"/>
</dbReference>
<dbReference type="InterPro" id="IPR046342">
    <property type="entry name" value="CBS_dom_sf"/>
</dbReference>
<feature type="transmembrane region" description="Helical" evidence="8">
    <location>
        <begin position="394"/>
        <end position="418"/>
    </location>
</feature>
<dbReference type="SUPFAM" id="SSF54631">
    <property type="entry name" value="CBS-domain pair"/>
    <property type="match status" value="1"/>
</dbReference>
<dbReference type="Pfam" id="PF00571">
    <property type="entry name" value="CBS"/>
    <property type="match status" value="2"/>
</dbReference>
<comment type="similarity">
    <text evidence="2 8">Belongs to the SLC41A transporter family.</text>
</comment>
<dbReference type="RefSeq" id="WP_010270500.1">
    <property type="nucleotide sequence ID" value="NZ_CP066067.1"/>
</dbReference>
<keyword evidence="6 8" id="KW-1133">Transmembrane helix</keyword>
<dbReference type="SMART" id="SM00116">
    <property type="entry name" value="CBS"/>
    <property type="match status" value="2"/>
</dbReference>
<dbReference type="InterPro" id="IPR006668">
    <property type="entry name" value="Mg_transptr_MgtE_intracell_dom"/>
</dbReference>
<dbReference type="SUPFAM" id="SSF161093">
    <property type="entry name" value="MgtE membrane domain-like"/>
    <property type="match status" value="1"/>
</dbReference>
<dbReference type="PROSITE" id="PS51371">
    <property type="entry name" value="CBS"/>
    <property type="match status" value="2"/>
</dbReference>
<gene>
    <name evidence="9" type="primary">mgtE</name>
    <name evidence="9" type="ORF">CXF42_04985</name>
</gene>
<sequence>MTEDHSLRRDTAVPAIDLEDAIDSGDLESVRAWFAAQNTVTISEELGRLDHGERAVAFRLLEKDRALAVFEYMDISHQRELLEALRSDRASELLRGLQDDDRARLIGEAPATVASKILADLPADKREATSRLLGYPPESAGRLMTPAQAVLDPDMTREDALDKLRGRRLRNRDIAVLAVTDETRRLLGVVNLSDLVTAADGARVGDLMSKETHSVRATADQEVAARLVQEADLLALPVVDEESRIVGMITVDDAMEALEIEVTEDAYRGGGSEPLGEPYLSATVFTLARKRGVWLVVLILAAVLTINVMSTFEGTLNKIVVLATFVPMIIGTGGNAGSQAASSVVRALAVDEVRPRDLVRVVWREVRVGLMLGAFLAVLTFPFIAVIYEPRIAATISLTIVGICAWACIVGGVLPLVAKKIGVDPAVFSTPVVSTLVDATGLIIYFTIAQVILAPQLAAAG</sequence>
<name>A0A3R8QMY9_9CORY</name>
<dbReference type="Proteomes" id="UP000278422">
    <property type="component" value="Unassembled WGS sequence"/>
</dbReference>
<feature type="transmembrane region" description="Helical" evidence="8">
    <location>
        <begin position="318"/>
        <end position="336"/>
    </location>
</feature>
<dbReference type="PANTHER" id="PTHR43773:SF1">
    <property type="entry name" value="MAGNESIUM TRANSPORTER MGTE"/>
    <property type="match status" value="1"/>
</dbReference>
<dbReference type="SUPFAM" id="SSF158791">
    <property type="entry name" value="MgtE N-terminal domain-like"/>
    <property type="match status" value="1"/>
</dbReference>
<comment type="subunit">
    <text evidence="8">Homodimer.</text>
</comment>
<dbReference type="InterPro" id="IPR038076">
    <property type="entry name" value="MgtE_N_sf"/>
</dbReference>
<dbReference type="InterPro" id="IPR006667">
    <property type="entry name" value="SLC41_membr_dom"/>
</dbReference>
<dbReference type="GeneID" id="60808763"/>
<evidence type="ECO:0000256" key="6">
    <source>
        <dbReference type="ARBA" id="ARBA00022989"/>
    </source>
</evidence>
<keyword evidence="8" id="KW-0479">Metal-binding</keyword>
<dbReference type="AlphaFoldDB" id="A0A3R8QMY9"/>
<dbReference type="Pfam" id="PF03448">
    <property type="entry name" value="MgtE_N"/>
    <property type="match status" value="1"/>
</dbReference>
<evidence type="ECO:0000256" key="3">
    <source>
        <dbReference type="ARBA" id="ARBA00022448"/>
    </source>
</evidence>
<reference evidence="9 10" key="1">
    <citation type="submission" date="2018-01" db="EMBL/GenBank/DDBJ databases">
        <title>Twenty Corynebacterium bovis Genomes.</title>
        <authorList>
            <person name="Gulvik C.A."/>
        </authorList>
    </citation>
    <scope>NUCLEOTIDE SEQUENCE [LARGE SCALE GENOMIC DNA]</scope>
    <source>
        <strain evidence="9 10">16-2004</strain>
    </source>
</reference>
<dbReference type="InterPro" id="IPR006669">
    <property type="entry name" value="MgtE_transporter"/>
</dbReference>
<dbReference type="GO" id="GO:0005886">
    <property type="term" value="C:plasma membrane"/>
    <property type="evidence" value="ECO:0007669"/>
    <property type="project" value="UniProtKB-SubCell"/>
</dbReference>
<dbReference type="Gene3D" id="1.10.357.20">
    <property type="entry name" value="SLC41 divalent cation transporters, integral membrane domain"/>
    <property type="match status" value="1"/>
</dbReference>
<comment type="function">
    <text evidence="8">Acts as a magnesium transporter.</text>
</comment>
<feature type="transmembrane region" description="Helical" evidence="8">
    <location>
        <begin position="430"/>
        <end position="453"/>
    </location>
</feature>